<accession>A0A1T5G1E0</accession>
<keyword evidence="2" id="KW-1185">Reference proteome</keyword>
<organism evidence="1 2">
    <name type="scientific">Sphingopyxis flava</name>
    <dbReference type="NCBI Taxonomy" id="1507287"/>
    <lineage>
        <taxon>Bacteria</taxon>
        <taxon>Pseudomonadati</taxon>
        <taxon>Pseudomonadota</taxon>
        <taxon>Alphaproteobacteria</taxon>
        <taxon>Sphingomonadales</taxon>
        <taxon>Sphingomonadaceae</taxon>
        <taxon>Sphingopyxis</taxon>
    </lineage>
</organism>
<reference evidence="2" key="1">
    <citation type="submission" date="2017-02" db="EMBL/GenBank/DDBJ databases">
        <authorList>
            <person name="Varghese N."/>
            <person name="Submissions S."/>
        </authorList>
    </citation>
    <scope>NUCLEOTIDE SEQUENCE [LARGE SCALE GENOMIC DNA]</scope>
    <source>
        <strain evidence="2">R11H</strain>
    </source>
</reference>
<evidence type="ECO:0000313" key="1">
    <source>
        <dbReference type="EMBL" id="SKC02248.1"/>
    </source>
</evidence>
<evidence type="ECO:0000313" key="2">
    <source>
        <dbReference type="Proteomes" id="UP000190044"/>
    </source>
</evidence>
<protein>
    <submittedName>
        <fullName evidence="1">Uncharacterized protein</fullName>
    </submittedName>
</protein>
<dbReference type="Proteomes" id="UP000190044">
    <property type="component" value="Unassembled WGS sequence"/>
</dbReference>
<proteinExistence type="predicted"/>
<gene>
    <name evidence="1" type="ORF">SAMN06295937_105210</name>
</gene>
<dbReference type="EMBL" id="FUYP01000052">
    <property type="protein sequence ID" value="SKC02248.1"/>
    <property type="molecule type" value="Genomic_DNA"/>
</dbReference>
<dbReference type="AlphaFoldDB" id="A0A1T5G1E0"/>
<sequence length="87" mass="10237">MFSLAHKRGMAANYNRPKPVDPIWYRQSCYLRIHCACGRHVAVPLGEFARSRRISFDTRIYELIARLRCSQCRRKPHADVTRYRAGN</sequence>
<name>A0A1T5G1E0_9SPHN</name>